<accession>A0A1X7BWD3</accession>
<dbReference type="SUPFAM" id="SSF103473">
    <property type="entry name" value="MFS general substrate transporter"/>
    <property type="match status" value="1"/>
</dbReference>
<feature type="transmembrane region" description="Helical" evidence="1">
    <location>
        <begin position="125"/>
        <end position="144"/>
    </location>
</feature>
<name>A0A1X7BWD3_9RHOB</name>
<dbReference type="InterPro" id="IPR036259">
    <property type="entry name" value="MFS_trans_sf"/>
</dbReference>
<gene>
    <name evidence="2" type="ORF">ROA7745_03660</name>
</gene>
<keyword evidence="1" id="KW-1133">Transmembrane helix</keyword>
<keyword evidence="1" id="KW-0812">Transmembrane</keyword>
<keyword evidence="3" id="KW-1185">Reference proteome</keyword>
<sequence>MSDHDVNTAGVGLVLSVMWLTFSGLSTLLRNMVDSPHIRTIMIAAPLLIIAGFPLSYYNENLFLVILSSVLVGSGLACSNAPSTQLVLRFAPKGMSAVSTSLDITFARLGGIATVAILAEMEFGYAVPAICVSCLVAAFCALTASKGLADYT</sequence>
<feature type="transmembrane region" description="Helical" evidence="1">
    <location>
        <begin position="41"/>
        <end position="58"/>
    </location>
</feature>
<proteinExistence type="predicted"/>
<evidence type="ECO:0000313" key="2">
    <source>
        <dbReference type="EMBL" id="SMC13800.1"/>
    </source>
</evidence>
<dbReference type="Gene3D" id="1.20.1250.20">
    <property type="entry name" value="MFS general substrate transporter like domains"/>
    <property type="match status" value="1"/>
</dbReference>
<evidence type="ECO:0000313" key="3">
    <source>
        <dbReference type="Proteomes" id="UP000193224"/>
    </source>
</evidence>
<evidence type="ECO:0000256" key="1">
    <source>
        <dbReference type="SAM" id="Phobius"/>
    </source>
</evidence>
<reference evidence="2 3" key="1">
    <citation type="submission" date="2017-03" db="EMBL/GenBank/DDBJ databases">
        <authorList>
            <person name="Afonso C.L."/>
            <person name="Miller P.J."/>
            <person name="Scott M.A."/>
            <person name="Spackman E."/>
            <person name="Goraichik I."/>
            <person name="Dimitrov K.M."/>
            <person name="Suarez D.L."/>
            <person name="Swayne D.E."/>
        </authorList>
    </citation>
    <scope>NUCLEOTIDE SEQUENCE [LARGE SCALE GENOMIC DNA]</scope>
    <source>
        <strain evidence="2 3">CECT 7745</strain>
    </source>
</reference>
<dbReference type="Proteomes" id="UP000193224">
    <property type="component" value="Unassembled WGS sequence"/>
</dbReference>
<keyword evidence="1" id="KW-0472">Membrane</keyword>
<feature type="transmembrane region" description="Helical" evidence="1">
    <location>
        <begin position="6"/>
        <end position="29"/>
    </location>
</feature>
<dbReference type="EMBL" id="FWXB01000017">
    <property type="protein sequence ID" value="SMC13800.1"/>
    <property type="molecule type" value="Genomic_DNA"/>
</dbReference>
<dbReference type="AlphaFoldDB" id="A0A1X7BWD3"/>
<organism evidence="2 3">
    <name type="scientific">Roseovarius aestuarii</name>
    <dbReference type="NCBI Taxonomy" id="475083"/>
    <lineage>
        <taxon>Bacteria</taxon>
        <taxon>Pseudomonadati</taxon>
        <taxon>Pseudomonadota</taxon>
        <taxon>Alphaproteobacteria</taxon>
        <taxon>Rhodobacterales</taxon>
        <taxon>Roseobacteraceae</taxon>
        <taxon>Roseovarius</taxon>
    </lineage>
</organism>
<feature type="transmembrane region" description="Helical" evidence="1">
    <location>
        <begin position="100"/>
        <end position="119"/>
    </location>
</feature>
<feature type="transmembrane region" description="Helical" evidence="1">
    <location>
        <begin position="64"/>
        <end position="88"/>
    </location>
</feature>
<evidence type="ECO:0008006" key="4">
    <source>
        <dbReference type="Google" id="ProtNLM"/>
    </source>
</evidence>
<protein>
    <recommendedName>
        <fullName evidence="4">Major Facilitator Superfamily protein</fullName>
    </recommendedName>
</protein>